<feature type="region of interest" description="Disordered" evidence="1">
    <location>
        <begin position="411"/>
        <end position="443"/>
    </location>
</feature>
<dbReference type="PROSITE" id="PS50020">
    <property type="entry name" value="WW_DOMAIN_2"/>
    <property type="match status" value="1"/>
</dbReference>
<evidence type="ECO:0000259" key="2">
    <source>
        <dbReference type="PROSITE" id="PS50020"/>
    </source>
</evidence>
<feature type="compositionally biased region" description="Basic and acidic residues" evidence="1">
    <location>
        <begin position="209"/>
        <end position="231"/>
    </location>
</feature>
<dbReference type="InterPro" id="IPR001202">
    <property type="entry name" value="WW_dom"/>
</dbReference>
<reference evidence="3 4" key="1">
    <citation type="submission" date="2024-04" db="EMBL/GenBank/DDBJ databases">
        <title>Tritrichomonas musculus Genome.</title>
        <authorList>
            <person name="Alves-Ferreira E."/>
            <person name="Grigg M."/>
            <person name="Lorenzi H."/>
            <person name="Galac M."/>
        </authorList>
    </citation>
    <scope>NUCLEOTIDE SEQUENCE [LARGE SCALE GENOMIC DNA]</scope>
    <source>
        <strain evidence="3 4">EAF2021</strain>
    </source>
</reference>
<dbReference type="PANTHER" id="PTHR21715">
    <property type="entry name" value="RH04127P"/>
    <property type="match status" value="1"/>
</dbReference>
<evidence type="ECO:0000313" key="4">
    <source>
        <dbReference type="Proteomes" id="UP001470230"/>
    </source>
</evidence>
<gene>
    <name evidence="3" type="ORF">M9Y10_004857</name>
</gene>
<dbReference type="Proteomes" id="UP001470230">
    <property type="component" value="Unassembled WGS sequence"/>
</dbReference>
<evidence type="ECO:0000256" key="1">
    <source>
        <dbReference type="SAM" id="MobiDB-lite"/>
    </source>
</evidence>
<feature type="compositionally biased region" description="Polar residues" evidence="1">
    <location>
        <begin position="135"/>
        <end position="149"/>
    </location>
</feature>
<dbReference type="InterPro" id="IPR053233">
    <property type="entry name" value="ABRA-related"/>
</dbReference>
<dbReference type="InterPro" id="IPR036020">
    <property type="entry name" value="WW_dom_sf"/>
</dbReference>
<dbReference type="CDD" id="cd00201">
    <property type="entry name" value="WW"/>
    <property type="match status" value="1"/>
</dbReference>
<dbReference type="PANTHER" id="PTHR21715:SF0">
    <property type="entry name" value="RH04127P"/>
    <property type="match status" value="1"/>
</dbReference>
<dbReference type="SMART" id="SM00456">
    <property type="entry name" value="WW"/>
    <property type="match status" value="1"/>
</dbReference>
<feature type="compositionally biased region" description="Polar residues" evidence="1">
    <location>
        <begin position="110"/>
        <end position="122"/>
    </location>
</feature>
<feature type="region of interest" description="Disordered" evidence="1">
    <location>
        <begin position="760"/>
        <end position="784"/>
    </location>
</feature>
<comment type="caution">
    <text evidence="3">The sequence shown here is derived from an EMBL/GenBank/DDBJ whole genome shotgun (WGS) entry which is preliminary data.</text>
</comment>
<organism evidence="3 4">
    <name type="scientific">Tritrichomonas musculus</name>
    <dbReference type="NCBI Taxonomy" id="1915356"/>
    <lineage>
        <taxon>Eukaryota</taxon>
        <taxon>Metamonada</taxon>
        <taxon>Parabasalia</taxon>
        <taxon>Tritrichomonadida</taxon>
        <taxon>Tritrichomonadidae</taxon>
        <taxon>Tritrichomonas</taxon>
    </lineage>
</organism>
<feature type="domain" description="WW" evidence="2">
    <location>
        <begin position="49"/>
        <end position="84"/>
    </location>
</feature>
<dbReference type="Pfam" id="PF00397">
    <property type="entry name" value="WW"/>
    <property type="match status" value="1"/>
</dbReference>
<evidence type="ECO:0000313" key="3">
    <source>
        <dbReference type="EMBL" id="KAK8878094.1"/>
    </source>
</evidence>
<feature type="region of interest" description="Disordered" evidence="1">
    <location>
        <begin position="98"/>
        <end position="150"/>
    </location>
</feature>
<dbReference type="Gene3D" id="3.30.1470.10">
    <property type="entry name" value="Photosystem I PsaD, reaction center subunit II"/>
    <property type="match status" value="1"/>
</dbReference>
<accession>A0ABR2JJW6</accession>
<keyword evidence="4" id="KW-1185">Reference proteome</keyword>
<proteinExistence type="predicted"/>
<protein>
    <recommendedName>
        <fullName evidence="2">WW domain-containing protein</fullName>
    </recommendedName>
</protein>
<feature type="region of interest" description="Disordered" evidence="1">
    <location>
        <begin position="209"/>
        <end position="252"/>
    </location>
</feature>
<feature type="compositionally biased region" description="Basic and acidic residues" evidence="1">
    <location>
        <begin position="421"/>
        <end position="436"/>
    </location>
</feature>
<dbReference type="EMBL" id="JAPFFF010000011">
    <property type="protein sequence ID" value="KAK8878094.1"/>
    <property type="molecule type" value="Genomic_DNA"/>
</dbReference>
<sequence>MEDDFEELPAPSHDQEPSEEEIIEYFKWLGGDPNTDSKLMWIARNALREPIPEGWKLYRKKNEDGDPFYFNTQTGESLWDHPKDQEYKQLFQQEKAKIEKGLESIPRPLPSSSKYTAGSSQLFDIDESDTHNDSSELNQSSNVDSFQELSNKRNELNLEMQRLISEHNDHIEKEKARYEKTLSNLRAQYEKQISDEEKRQKEKIEEIKANHKKEIEELKQKNNREKDRVKSDYSQNFQSSQSSEISQMKENFEDEIEKLKDSFNTEKQEAIKNHEDEMAELQQKQKSIEKQKEKLKKLEAELEEQKQQLTESNNEEIEEITRKHQQNVEKLKKKQQREIQELNENFDPDQQLQELQMSLKKKQREIQAKFDKEMDELKSQHEAEMDELQNSTTNSNKMNFGLQSLLGNQFSSEKSNSEFQKQMEELKQEQEKEIAKQKKKHQKILAQNEEKFQHDLELAKTKQETERLREETQIRRDYEAKKVSIENQLKEDIEKQKQLKMEQLKRQLEKDIENAQEKQLIDIRNSNEQKKKEMMVKFQDEQVSLKKTQEKELSKLRKQHQKQIEEEDFKFNQEMKIAKTKHETERMKVEDQYRREIDQVRAALIEKKKREEYEKQTLNNPYQDPSIQVRLPYQQQQENIIDFDEKTMSKFKKLQYKMEKIKSQFDASYGNFPASLKELLGDINNVCQGYKNLISEQNKTMTKMVSDFQQQTSQLARQFQTSLADVENSYRAALNAYANGGGIGVMGQFQLQPPPIVQTEYARPSSRRRYQNSEDSEDDYPLDRKVKVVYQGTRKYKKYRDEYE</sequence>
<feature type="compositionally biased region" description="Polar residues" evidence="1">
    <location>
        <begin position="232"/>
        <end position="249"/>
    </location>
</feature>
<dbReference type="SUPFAM" id="SSF51045">
    <property type="entry name" value="WW domain"/>
    <property type="match status" value="1"/>
</dbReference>
<name>A0ABR2JJW6_9EUKA</name>